<dbReference type="SUPFAM" id="SSF53335">
    <property type="entry name" value="S-adenosyl-L-methionine-dependent methyltransferases"/>
    <property type="match status" value="1"/>
</dbReference>
<keyword evidence="2" id="KW-0489">Methyltransferase</keyword>
<dbReference type="CDD" id="cd02440">
    <property type="entry name" value="AdoMet_MTases"/>
    <property type="match status" value="1"/>
</dbReference>
<accession>A0A229NYJ5</accession>
<protein>
    <submittedName>
        <fullName evidence="2">RNA methyltransferase</fullName>
    </submittedName>
</protein>
<dbReference type="GO" id="GO:0016423">
    <property type="term" value="F:tRNA (guanine) methyltransferase activity"/>
    <property type="evidence" value="ECO:0007669"/>
    <property type="project" value="TreeGrafter"/>
</dbReference>
<evidence type="ECO:0000313" key="3">
    <source>
        <dbReference type="Proteomes" id="UP000215145"/>
    </source>
</evidence>
<dbReference type="Proteomes" id="UP000215145">
    <property type="component" value="Unassembled WGS sequence"/>
</dbReference>
<evidence type="ECO:0000259" key="1">
    <source>
        <dbReference type="Pfam" id="PF01170"/>
    </source>
</evidence>
<dbReference type="GO" id="GO:0030488">
    <property type="term" value="P:tRNA methylation"/>
    <property type="evidence" value="ECO:0007669"/>
    <property type="project" value="TreeGrafter"/>
</dbReference>
<proteinExistence type="predicted"/>
<evidence type="ECO:0000313" key="2">
    <source>
        <dbReference type="EMBL" id="OXM14841.1"/>
    </source>
</evidence>
<dbReference type="RefSeq" id="WP_089525658.1">
    <property type="nucleotide sequence ID" value="NZ_NMUQ01000002.1"/>
</dbReference>
<keyword evidence="3" id="KW-1185">Reference proteome</keyword>
<dbReference type="Pfam" id="PF01170">
    <property type="entry name" value="UPF0020"/>
    <property type="match status" value="1"/>
</dbReference>
<gene>
    <name evidence="2" type="ORF">CGZ75_18415</name>
</gene>
<dbReference type="EMBL" id="NMUQ01000002">
    <property type="protein sequence ID" value="OXM14841.1"/>
    <property type="molecule type" value="Genomic_DNA"/>
</dbReference>
<comment type="caution">
    <text evidence="2">The sequence shown here is derived from an EMBL/GenBank/DDBJ whole genome shotgun (WGS) entry which is preliminary data.</text>
</comment>
<dbReference type="Gene3D" id="3.40.50.150">
    <property type="entry name" value="Vaccinia Virus protein VP39"/>
    <property type="match status" value="1"/>
</dbReference>
<dbReference type="PANTHER" id="PTHR14911">
    <property type="entry name" value="THUMP DOMAIN-CONTAINING"/>
    <property type="match status" value="1"/>
</dbReference>
<feature type="domain" description="Ribosomal RNA large subunit methyltransferase K/L-like methyltransferase" evidence="1">
    <location>
        <begin position="175"/>
        <end position="304"/>
    </location>
</feature>
<dbReference type="AlphaFoldDB" id="A0A229NYJ5"/>
<keyword evidence="2" id="KW-0808">Transferase</keyword>
<sequence length="341" mass="37849">MIPSDQATPSLPYNRDGDGDDIVLDYLYAYACHESEVELCSLELHCLFPGVRPDPDLRAFRHSRRLDPSRSPFIKQRLSIRLDTASEEELMEAAADVLTSGEGTFRSRYVKIGASNEPGNEQRLALERRLGLSVTGEPDLKRPDMVFGLTRFQGRWFAGELIESEPVWLRHKDKPRQYSTALPTRAARAAVNIAAPQSTEARLIDPCCGIGTVLLEALSMGMDIRGSDLNPLAVTGARVNLEHFGYSPELAVIADMRTLEGRFDAAILDMPYNLCSVSPPEEQLEMLQSLLRLSGRAVIVTSESIESIIEEAGFQIEATARLTKGNFVRFFHLCVGKPLQL</sequence>
<organism evidence="2 3">
    <name type="scientific">Paenibacillus herberti</name>
    <dbReference type="NCBI Taxonomy" id="1619309"/>
    <lineage>
        <taxon>Bacteria</taxon>
        <taxon>Bacillati</taxon>
        <taxon>Bacillota</taxon>
        <taxon>Bacilli</taxon>
        <taxon>Bacillales</taxon>
        <taxon>Paenibacillaceae</taxon>
        <taxon>Paenibacillus</taxon>
    </lineage>
</organism>
<reference evidence="2 3" key="1">
    <citation type="submission" date="2017-07" db="EMBL/GenBank/DDBJ databases">
        <title>Paenibacillus herberti R33 genome sequencing and assembly.</title>
        <authorList>
            <person name="Su W."/>
        </authorList>
    </citation>
    <scope>NUCLEOTIDE SEQUENCE [LARGE SCALE GENOMIC DNA]</scope>
    <source>
        <strain evidence="2 3">R33</strain>
    </source>
</reference>
<dbReference type="PANTHER" id="PTHR14911:SF13">
    <property type="entry name" value="TRNA (GUANINE(6)-N2)-METHYLTRANSFERASE THUMP3"/>
    <property type="match status" value="1"/>
</dbReference>
<name>A0A229NYJ5_9BACL</name>
<dbReference type="InterPro" id="IPR000241">
    <property type="entry name" value="RlmKL-like_Mtase"/>
</dbReference>
<dbReference type="OrthoDB" id="9791556at2"/>
<dbReference type="InterPro" id="IPR029063">
    <property type="entry name" value="SAM-dependent_MTases_sf"/>
</dbReference>